<evidence type="ECO:0000313" key="1">
    <source>
        <dbReference type="EMBL" id="CAI9785271.1"/>
    </source>
</evidence>
<protein>
    <submittedName>
        <fullName evidence="1">Uncharacterized protein</fullName>
    </submittedName>
</protein>
<dbReference type="Proteomes" id="UP000834106">
    <property type="component" value="Chromosome 21"/>
</dbReference>
<reference evidence="1" key="1">
    <citation type="submission" date="2023-05" db="EMBL/GenBank/DDBJ databases">
        <authorList>
            <person name="Huff M."/>
        </authorList>
    </citation>
    <scope>NUCLEOTIDE SEQUENCE</scope>
</reference>
<dbReference type="EMBL" id="OU503056">
    <property type="protein sequence ID" value="CAI9785271.1"/>
    <property type="molecule type" value="Genomic_DNA"/>
</dbReference>
<evidence type="ECO:0000313" key="2">
    <source>
        <dbReference type="Proteomes" id="UP000834106"/>
    </source>
</evidence>
<keyword evidence="2" id="KW-1185">Reference proteome</keyword>
<dbReference type="PANTHER" id="PTHR36730:SF1">
    <property type="entry name" value="CATHEPSIN PROPEPTIDE INHIBITOR DOMAIN-CONTAINING PROTEIN"/>
    <property type="match status" value="1"/>
</dbReference>
<proteinExistence type="predicted"/>
<sequence length="199" mass="22158">MVSALLVFSPELCIKPWQNTSNSSNKLKISSGLSQNKIQTVVRCKKKGEIFHSSVINGHLYSNSPPFIKVSLQKSVIPFAVSLAVFLWSGSAHAGFLSGFSGIESVPGPQLPEIDFLTRFNEENQKKYAEYDARFKESPLLKKLLEQSKLNKEKNRQAIQDKYCIRGAEWGVGDCSADAMSPEDRDKFIAMLKQKAGVE</sequence>
<organism evidence="1 2">
    <name type="scientific">Fraxinus pennsylvanica</name>
    <dbReference type="NCBI Taxonomy" id="56036"/>
    <lineage>
        <taxon>Eukaryota</taxon>
        <taxon>Viridiplantae</taxon>
        <taxon>Streptophyta</taxon>
        <taxon>Embryophyta</taxon>
        <taxon>Tracheophyta</taxon>
        <taxon>Spermatophyta</taxon>
        <taxon>Magnoliopsida</taxon>
        <taxon>eudicotyledons</taxon>
        <taxon>Gunneridae</taxon>
        <taxon>Pentapetalae</taxon>
        <taxon>asterids</taxon>
        <taxon>lamiids</taxon>
        <taxon>Lamiales</taxon>
        <taxon>Oleaceae</taxon>
        <taxon>Oleeae</taxon>
        <taxon>Fraxinus</taxon>
    </lineage>
</organism>
<gene>
    <name evidence="1" type="ORF">FPE_LOCUS32701</name>
</gene>
<dbReference type="PANTHER" id="PTHR36730">
    <property type="entry name" value="OS03G0210700 PROTEIN"/>
    <property type="match status" value="1"/>
</dbReference>
<accession>A0AAD2AFS1</accession>
<dbReference type="AlphaFoldDB" id="A0AAD2AFS1"/>
<name>A0AAD2AFS1_9LAMI</name>